<evidence type="ECO:0000256" key="1">
    <source>
        <dbReference type="SAM" id="MobiDB-lite"/>
    </source>
</evidence>
<feature type="compositionally biased region" description="Basic and acidic residues" evidence="1">
    <location>
        <begin position="747"/>
        <end position="761"/>
    </location>
</feature>
<dbReference type="InterPro" id="IPR053090">
    <property type="entry name" value="Centromere_KNL-2_homolog"/>
</dbReference>
<protein>
    <recommendedName>
        <fullName evidence="2">SANTA domain-containing protein</fullName>
    </recommendedName>
</protein>
<accession>A0A8S0V4I6</accession>
<evidence type="ECO:0000313" key="3">
    <source>
        <dbReference type="EMBL" id="CAA3024721.1"/>
    </source>
</evidence>
<feature type="compositionally biased region" description="Basic and acidic residues" evidence="1">
    <location>
        <begin position="807"/>
        <end position="825"/>
    </location>
</feature>
<feature type="compositionally biased region" description="Pro residues" evidence="1">
    <location>
        <begin position="41"/>
        <end position="54"/>
    </location>
</feature>
<evidence type="ECO:0000259" key="2">
    <source>
        <dbReference type="Pfam" id="PF09133"/>
    </source>
</evidence>
<feature type="region of interest" description="Disordered" evidence="1">
    <location>
        <begin position="1"/>
        <end position="87"/>
    </location>
</feature>
<proteinExistence type="predicted"/>
<comment type="caution">
    <text evidence="3">The sequence shown here is derived from an EMBL/GenBank/DDBJ whole genome shotgun (WGS) entry which is preliminary data.</text>
</comment>
<sequence>MDSRELPRRGRSLPVPFPPVNASPPPPPRQRGRLPKYRFPSDPPPTPTPTPTPTPKARDTSTTPPSSTSTPDKTVNDSNKSREAPKSNFQKTVCLADWWLVKSELGSKGKRLAVAGLTSREQQAVRVFSSAPIHKRYDVFTLETTDGICVIIKGFMNKARTVENGFPSEVCNHFIFGFPPYWEEYADKCMAENFPSENVSEHILMKLSPQPETVAGTGDSRNNISEQDEKFVCEEARLDSLNRDLRLMLTSKEDKMEIKSILKSRKRKYSAVSSSQKPSSGTDDYLFGLDTSSASSIGPGCPKKKSSSRDCTIENAKTLDISGNCLVQQLSNMVEFAKGKSSSEGILGHSEAGVSYSTRKLVKKQEDYQMSLRTSRYGKIGLNSFSVVGSEKAEHSIANVNCELGSRTNLHFAAVGLKVSTDETNSSELDADSVDKFGHKIMDKEYPSEDTVQRSLALRKLSPRLETVVGEEAHVNSHWRDLGLIQDKMDFEGMLESTQTESLTVLSPQISNKVVKDAKNKLHVIDTSSAFPISSGGPEKESSFGDHVIENPRTLEMSENYLGNRIKALASSMLGQKIAASTIVYKDANSSRNHEIRDYHSSKMIEDHTERNPISACHLNKKSRCKNAFDNQKLVKLDEHLSNKTSFSEDISSSEEVLNHADGRALTRSMRNLERKWKDDKLSLRISDDGEISSEFVSVVGFGKAKSDIASADGEPGARNSLNFAANGCKEPTDATNSESYVNQPKFDQKAKPSIQDKDCRAFITKASTKNGKNRAKSSTRSAAPDNGRKNNAIGSLNNISKNAKASRTEAKRKLTYDTPEKGKEKVSVDSPQYFSFNRSRSGRLLMPTLEFWRNQRAIYDAEVDQNLREREGNFIERIMQLLFDYNWKSRLPLLVDTLPSELDS</sequence>
<dbReference type="EMBL" id="CACTIH010009115">
    <property type="protein sequence ID" value="CAA3024721.1"/>
    <property type="molecule type" value="Genomic_DNA"/>
</dbReference>
<feature type="domain" description="SANTA" evidence="2">
    <location>
        <begin position="93"/>
        <end position="185"/>
    </location>
</feature>
<feature type="compositionally biased region" description="Low complexity" evidence="1">
    <location>
        <begin position="60"/>
        <end position="71"/>
    </location>
</feature>
<feature type="compositionally biased region" description="Pro residues" evidence="1">
    <location>
        <begin position="15"/>
        <end position="29"/>
    </location>
</feature>
<dbReference type="AlphaFoldDB" id="A0A8S0V4I6"/>
<dbReference type="InterPro" id="IPR015216">
    <property type="entry name" value="SANTA"/>
</dbReference>
<name>A0A8S0V4I6_OLEEU</name>
<evidence type="ECO:0000313" key="4">
    <source>
        <dbReference type="Proteomes" id="UP000594638"/>
    </source>
</evidence>
<keyword evidence="4" id="KW-1185">Reference proteome</keyword>
<dbReference type="PANTHER" id="PTHR35311">
    <property type="entry name" value="KINETOCHORE-ASSOCIATED PROTEIN KNL-2 HOMOLOG"/>
    <property type="match status" value="1"/>
</dbReference>
<dbReference type="OrthoDB" id="118550at2759"/>
<feature type="compositionally biased region" description="Polar residues" evidence="1">
    <location>
        <begin position="793"/>
        <end position="806"/>
    </location>
</feature>
<dbReference type="Proteomes" id="UP000594638">
    <property type="component" value="Unassembled WGS sequence"/>
</dbReference>
<feature type="compositionally biased region" description="Polar residues" evidence="1">
    <location>
        <begin position="734"/>
        <end position="743"/>
    </location>
</feature>
<dbReference type="Gramene" id="OE9A091751T6">
    <property type="protein sequence ID" value="OE9A091751C6"/>
    <property type="gene ID" value="OE9A091751"/>
</dbReference>
<feature type="region of interest" description="Disordered" evidence="1">
    <location>
        <begin position="710"/>
        <end position="825"/>
    </location>
</feature>
<organism evidence="3 4">
    <name type="scientific">Olea europaea subsp. europaea</name>
    <dbReference type="NCBI Taxonomy" id="158383"/>
    <lineage>
        <taxon>Eukaryota</taxon>
        <taxon>Viridiplantae</taxon>
        <taxon>Streptophyta</taxon>
        <taxon>Embryophyta</taxon>
        <taxon>Tracheophyta</taxon>
        <taxon>Spermatophyta</taxon>
        <taxon>Magnoliopsida</taxon>
        <taxon>eudicotyledons</taxon>
        <taxon>Gunneridae</taxon>
        <taxon>Pentapetalae</taxon>
        <taxon>asterids</taxon>
        <taxon>lamiids</taxon>
        <taxon>Lamiales</taxon>
        <taxon>Oleaceae</taxon>
        <taxon>Oleeae</taxon>
        <taxon>Olea</taxon>
    </lineage>
</organism>
<gene>
    <name evidence="3" type="ORF">OLEA9_A091751</name>
</gene>
<dbReference type="PANTHER" id="PTHR35311:SF9">
    <property type="entry name" value="KINETOCHORE-ASSOCIATED PROTEIN KNL-2 HOMOLOG"/>
    <property type="match status" value="1"/>
</dbReference>
<dbReference type="Pfam" id="PF09133">
    <property type="entry name" value="SANTA"/>
    <property type="match status" value="1"/>
</dbReference>
<reference evidence="3 4" key="1">
    <citation type="submission" date="2019-12" db="EMBL/GenBank/DDBJ databases">
        <authorList>
            <person name="Alioto T."/>
            <person name="Alioto T."/>
            <person name="Gomez Garrido J."/>
        </authorList>
    </citation>
    <scope>NUCLEOTIDE SEQUENCE [LARGE SCALE GENOMIC DNA]</scope>
</reference>